<dbReference type="EMBL" id="FNZZ01000002">
    <property type="protein sequence ID" value="SEL08748.1"/>
    <property type="molecule type" value="Genomic_DNA"/>
</dbReference>
<dbReference type="RefSeq" id="WP_093004750.1">
    <property type="nucleotide sequence ID" value="NZ_FNZZ01000002.1"/>
</dbReference>
<dbReference type="AlphaFoldDB" id="A0A1H7MCX1"/>
<feature type="region of interest" description="Disordered" evidence="1">
    <location>
        <begin position="24"/>
        <end position="128"/>
    </location>
</feature>
<dbReference type="PROSITE" id="PS51257">
    <property type="entry name" value="PROKAR_LIPOPROTEIN"/>
    <property type="match status" value="1"/>
</dbReference>
<feature type="compositionally biased region" description="Polar residues" evidence="1">
    <location>
        <begin position="94"/>
        <end position="104"/>
    </location>
</feature>
<protein>
    <recommendedName>
        <fullName evidence="5">Beta-barrel assembly machine subunit BamF</fullName>
    </recommendedName>
</protein>
<organism evidence="3 4">
    <name type="scientific">Sphingomonas palmae</name>
    <dbReference type="NCBI Taxonomy" id="1855283"/>
    <lineage>
        <taxon>Bacteria</taxon>
        <taxon>Pseudomonadati</taxon>
        <taxon>Pseudomonadota</taxon>
        <taxon>Alphaproteobacteria</taxon>
        <taxon>Sphingomonadales</taxon>
        <taxon>Sphingomonadaceae</taxon>
        <taxon>Sphingomonas</taxon>
    </lineage>
</organism>
<keyword evidence="2" id="KW-0732">Signal</keyword>
<sequence>MLKKTKTAAALAGVLMLSLAGCSRSADEQAPLPDNEISDNYQSEPEPIPVPTESATPEALPATDLNATAEALPPPAERSVDEQMNDDAFATGMTARSTRGQSRDTAAAPTRDQPSVDEPATDGNYTGE</sequence>
<gene>
    <name evidence="3" type="ORF">SAMN05216382_1447</name>
</gene>
<reference evidence="4" key="1">
    <citation type="submission" date="2016-10" db="EMBL/GenBank/DDBJ databases">
        <authorList>
            <person name="Varghese N."/>
            <person name="Submissions S."/>
        </authorList>
    </citation>
    <scope>NUCLEOTIDE SEQUENCE [LARGE SCALE GENOMIC DNA]</scope>
    <source>
        <strain evidence="4">JS21-1</strain>
    </source>
</reference>
<name>A0A1H7MCX1_9SPHN</name>
<accession>A0A1H7MCX1</accession>
<proteinExistence type="predicted"/>
<feature type="chain" id="PRO_5011457238" description="Beta-barrel assembly machine subunit BamF" evidence="2">
    <location>
        <begin position="27"/>
        <end position="128"/>
    </location>
</feature>
<evidence type="ECO:0008006" key="5">
    <source>
        <dbReference type="Google" id="ProtNLM"/>
    </source>
</evidence>
<evidence type="ECO:0000313" key="3">
    <source>
        <dbReference type="EMBL" id="SEL08748.1"/>
    </source>
</evidence>
<evidence type="ECO:0000256" key="1">
    <source>
        <dbReference type="SAM" id="MobiDB-lite"/>
    </source>
</evidence>
<evidence type="ECO:0000313" key="4">
    <source>
        <dbReference type="Proteomes" id="UP000199214"/>
    </source>
</evidence>
<dbReference type="OrthoDB" id="7581430at2"/>
<evidence type="ECO:0000256" key="2">
    <source>
        <dbReference type="SAM" id="SignalP"/>
    </source>
</evidence>
<dbReference type="Proteomes" id="UP000199214">
    <property type="component" value="Unassembled WGS sequence"/>
</dbReference>
<keyword evidence="4" id="KW-1185">Reference proteome</keyword>
<feature type="signal peptide" evidence="2">
    <location>
        <begin position="1"/>
        <end position="26"/>
    </location>
</feature>